<evidence type="ECO:0000313" key="2">
    <source>
        <dbReference type="Proteomes" id="UP000179360"/>
    </source>
</evidence>
<organism evidence="1 2">
    <name type="scientific">Candidatus Muproteobacteria bacterium RIFCSPHIGHO2_01_FULL_65_16</name>
    <dbReference type="NCBI Taxonomy" id="1817764"/>
    <lineage>
        <taxon>Bacteria</taxon>
        <taxon>Pseudomonadati</taxon>
        <taxon>Pseudomonadota</taxon>
        <taxon>Candidatus Muproteobacteria</taxon>
    </lineage>
</organism>
<evidence type="ECO:0000313" key="1">
    <source>
        <dbReference type="EMBL" id="OGI46829.1"/>
    </source>
</evidence>
<protein>
    <recommendedName>
        <fullName evidence="3">Peptidase</fullName>
    </recommendedName>
</protein>
<evidence type="ECO:0008006" key="3">
    <source>
        <dbReference type="Google" id="ProtNLM"/>
    </source>
</evidence>
<dbReference type="InterPro" id="IPR007711">
    <property type="entry name" value="HigB-1"/>
</dbReference>
<dbReference type="EMBL" id="MFSY01000037">
    <property type="protein sequence ID" value="OGI46829.1"/>
    <property type="molecule type" value="Genomic_DNA"/>
</dbReference>
<comment type="caution">
    <text evidence="1">The sequence shown here is derived from an EMBL/GenBank/DDBJ whole genome shotgun (WGS) entry which is preliminary data.</text>
</comment>
<reference evidence="1 2" key="1">
    <citation type="journal article" date="2016" name="Nat. Commun.">
        <title>Thousands of microbial genomes shed light on interconnected biogeochemical processes in an aquifer system.</title>
        <authorList>
            <person name="Anantharaman K."/>
            <person name="Brown C.T."/>
            <person name="Hug L.A."/>
            <person name="Sharon I."/>
            <person name="Castelle C.J."/>
            <person name="Probst A.J."/>
            <person name="Thomas B.C."/>
            <person name="Singh A."/>
            <person name="Wilkins M.J."/>
            <person name="Karaoz U."/>
            <person name="Brodie E.L."/>
            <person name="Williams K.H."/>
            <person name="Hubbard S.S."/>
            <person name="Banfield J.F."/>
        </authorList>
    </citation>
    <scope>NUCLEOTIDE SEQUENCE [LARGE SCALE GENOMIC DNA]</scope>
</reference>
<gene>
    <name evidence="1" type="ORF">A2637_07000</name>
</gene>
<dbReference type="Gene3D" id="3.30.2310.20">
    <property type="entry name" value="RelE-like"/>
    <property type="match status" value="1"/>
</dbReference>
<dbReference type="PANTHER" id="PTHR40266:SF2">
    <property type="entry name" value="TOXIN HIGB-1"/>
    <property type="match status" value="1"/>
</dbReference>
<dbReference type="InterPro" id="IPR035093">
    <property type="entry name" value="RelE/ParE_toxin_dom_sf"/>
</dbReference>
<proteinExistence type="predicted"/>
<dbReference type="PANTHER" id="PTHR40266">
    <property type="entry name" value="TOXIN HIGB-1"/>
    <property type="match status" value="1"/>
</dbReference>
<dbReference type="Pfam" id="PF05015">
    <property type="entry name" value="HigB-like_toxin"/>
    <property type="match status" value="1"/>
</dbReference>
<dbReference type="STRING" id="1817764.A2637_07000"/>
<name>A0A1F6TP52_9PROT</name>
<accession>A0A1F6TP52</accession>
<sequence>MIRSFRHKGLKRFFLTGSPKGIQPVHAERLRLILNHLDTAAKLEDANFPGSDLHPLKGDRKGQWAVKVSGNWRVIFRFESGHAYEVDYDDYH</sequence>
<dbReference type="Proteomes" id="UP000179360">
    <property type="component" value="Unassembled WGS sequence"/>
</dbReference>
<dbReference type="SUPFAM" id="SSF143011">
    <property type="entry name" value="RelE-like"/>
    <property type="match status" value="1"/>
</dbReference>
<dbReference type="AlphaFoldDB" id="A0A1F6TP52"/>